<name>A0AAV7IIA7_COTGL</name>
<dbReference type="AlphaFoldDB" id="A0AAV7IIA7"/>
<keyword evidence="3" id="KW-1185">Reference proteome</keyword>
<evidence type="ECO:0000256" key="1">
    <source>
        <dbReference type="SAM" id="MobiDB-lite"/>
    </source>
</evidence>
<proteinExistence type="predicted"/>
<sequence>MTSSCRVGASGYTIRQFARWLVVSPSPEGDGGEGGGDVGSTPHSRYPTTARSHPLCSLLRFKVQPAQLEVTLRDTLGKLRSCFCLLEPSESVGIE</sequence>
<feature type="region of interest" description="Disordered" evidence="1">
    <location>
        <begin position="25"/>
        <end position="49"/>
    </location>
</feature>
<evidence type="ECO:0000313" key="3">
    <source>
        <dbReference type="Proteomes" id="UP000826195"/>
    </source>
</evidence>
<protein>
    <submittedName>
        <fullName evidence="2">Uncharacterized protein</fullName>
    </submittedName>
</protein>
<evidence type="ECO:0000313" key="2">
    <source>
        <dbReference type="EMBL" id="KAH0550821.1"/>
    </source>
</evidence>
<comment type="caution">
    <text evidence="2">The sequence shown here is derived from an EMBL/GenBank/DDBJ whole genome shotgun (WGS) entry which is preliminary data.</text>
</comment>
<accession>A0AAV7IIA7</accession>
<organism evidence="2 3">
    <name type="scientific">Cotesia glomerata</name>
    <name type="common">Lepidopteran parasitic wasp</name>
    <name type="synonym">Apanteles glomeratus</name>
    <dbReference type="NCBI Taxonomy" id="32391"/>
    <lineage>
        <taxon>Eukaryota</taxon>
        <taxon>Metazoa</taxon>
        <taxon>Ecdysozoa</taxon>
        <taxon>Arthropoda</taxon>
        <taxon>Hexapoda</taxon>
        <taxon>Insecta</taxon>
        <taxon>Pterygota</taxon>
        <taxon>Neoptera</taxon>
        <taxon>Endopterygota</taxon>
        <taxon>Hymenoptera</taxon>
        <taxon>Apocrita</taxon>
        <taxon>Ichneumonoidea</taxon>
        <taxon>Braconidae</taxon>
        <taxon>Microgastrinae</taxon>
        <taxon>Cotesia</taxon>
    </lineage>
</organism>
<dbReference type="EMBL" id="JAHXZJ010001864">
    <property type="protein sequence ID" value="KAH0550821.1"/>
    <property type="molecule type" value="Genomic_DNA"/>
</dbReference>
<gene>
    <name evidence="2" type="ORF">KQX54_020916</name>
</gene>
<dbReference type="Proteomes" id="UP000826195">
    <property type="component" value="Unassembled WGS sequence"/>
</dbReference>
<reference evidence="2 3" key="1">
    <citation type="journal article" date="2021" name="J. Hered.">
        <title>A chromosome-level genome assembly of the parasitoid wasp, Cotesia glomerata (Hymenoptera: Braconidae).</title>
        <authorList>
            <person name="Pinto B.J."/>
            <person name="Weis J.J."/>
            <person name="Gamble T."/>
            <person name="Ode P.J."/>
            <person name="Paul R."/>
            <person name="Zaspel J.M."/>
        </authorList>
    </citation>
    <scope>NUCLEOTIDE SEQUENCE [LARGE SCALE GENOMIC DNA]</scope>
    <source>
        <strain evidence="2">CgM1</strain>
    </source>
</reference>